<accession>A0A081NMD5</accession>
<dbReference type="AlphaFoldDB" id="A0A081NMD5"/>
<feature type="domain" description="Response receiver" evidence="1">
    <location>
        <begin position="15"/>
        <end position="201"/>
    </location>
</feature>
<reference evidence="2 3" key="1">
    <citation type="submission" date="2014-06" db="EMBL/GenBank/DDBJ databases">
        <title>Whole Genome Sequences of Three Symbiotic Endozoicomonas Bacteria.</title>
        <authorList>
            <person name="Neave M.J."/>
            <person name="Apprill A."/>
            <person name="Voolstra C.R."/>
        </authorList>
    </citation>
    <scope>NUCLEOTIDE SEQUENCE [LARGE SCALE GENOMIC DNA]</scope>
    <source>
        <strain evidence="2 3">DSM 25634</strain>
    </source>
</reference>
<sequence>MEALKEFYKSRTEQFLKTVVCFDDQAYEDSLLGPNMVASLPGSGFDDSEDSFSDISEVEDTAELTDIQSHSLNAQELTGSFAAKGIQCSVIKTSDEPLDAKRQIVTMSMAADIMLLDWQLENLSDEYKTTLIGDAIVEILRNDQEGGGRLRLIVIFSGEKEEGVLSTLTQKLSDLHFSRTPGSYELKHGSTKIVFIGKPEGVSCSEVKLTSYDQLPEIVIGHFTNLIEGILPITAVSAISTLREKTHHLLAKFGSDLDGSVVAHKCLIPDPNDAETYITNLISDEISVLLSNPTVSEALSPNRVGQWLDDKFSSESERQHKLWSKAATSQYHSDKTVLINQNSDPVIKVKQARRTVLETLCDVENHAEMSMLTKIQCSNSSKILQSIPKLSLGTIIATNDNRYLLCIQPLCDSVRISPTEGRAFPFIPLRQVGFNMNNIPDFCLPDQAEKVWCKVGKNPMDILMYPFKGSSHGTVEGKESKPTGESSRANYFFESEIEEGKTLFFRWVANLKLPFAQRVSSKIAERLHTPGVDDYELLR</sequence>
<dbReference type="RefSeq" id="WP_034833532.1">
    <property type="nucleotide sequence ID" value="NZ_JOKH01000001.1"/>
</dbReference>
<protein>
    <recommendedName>
        <fullName evidence="1">Response receiver domain-containing protein</fullName>
    </recommendedName>
</protein>
<dbReference type="Pfam" id="PF19192">
    <property type="entry name" value="Response_reg_2"/>
    <property type="match status" value="1"/>
</dbReference>
<organism evidence="2 3">
    <name type="scientific">Endozoicomonas numazuensis</name>
    <dbReference type="NCBI Taxonomy" id="1137799"/>
    <lineage>
        <taxon>Bacteria</taxon>
        <taxon>Pseudomonadati</taxon>
        <taxon>Pseudomonadota</taxon>
        <taxon>Gammaproteobacteria</taxon>
        <taxon>Oceanospirillales</taxon>
        <taxon>Endozoicomonadaceae</taxon>
        <taxon>Endozoicomonas</taxon>
    </lineage>
</organism>
<gene>
    <name evidence="2" type="ORF">GZ78_06835</name>
</gene>
<evidence type="ECO:0000259" key="1">
    <source>
        <dbReference type="Pfam" id="PF19192"/>
    </source>
</evidence>
<name>A0A081NMD5_9GAMM</name>
<dbReference type="EMBL" id="JOKH01000001">
    <property type="protein sequence ID" value="KEQ19608.1"/>
    <property type="molecule type" value="Genomic_DNA"/>
</dbReference>
<dbReference type="STRING" id="1137799.GZ78_06835"/>
<dbReference type="OrthoDB" id="5135940at2"/>
<dbReference type="Proteomes" id="UP000028073">
    <property type="component" value="Unassembled WGS sequence"/>
</dbReference>
<keyword evidence="3" id="KW-1185">Reference proteome</keyword>
<evidence type="ECO:0000313" key="2">
    <source>
        <dbReference type="EMBL" id="KEQ19608.1"/>
    </source>
</evidence>
<dbReference type="InterPro" id="IPR043834">
    <property type="entry name" value="REC"/>
</dbReference>
<dbReference type="eggNOG" id="ENOG5032VKQ">
    <property type="taxonomic scope" value="Bacteria"/>
</dbReference>
<proteinExistence type="predicted"/>
<evidence type="ECO:0000313" key="3">
    <source>
        <dbReference type="Proteomes" id="UP000028073"/>
    </source>
</evidence>
<comment type="caution">
    <text evidence="2">The sequence shown here is derived from an EMBL/GenBank/DDBJ whole genome shotgun (WGS) entry which is preliminary data.</text>
</comment>